<gene>
    <name evidence="2" type="ORF">NCTC13067_01087</name>
</gene>
<reference evidence="2 3" key="1">
    <citation type="submission" date="2018-06" db="EMBL/GenBank/DDBJ databases">
        <authorList>
            <consortium name="Pathogen Informatics"/>
            <person name="Doyle S."/>
        </authorList>
    </citation>
    <scope>NUCLEOTIDE SEQUENCE [LARGE SCALE GENOMIC DNA]</scope>
    <source>
        <strain evidence="2 3">NCTC13067</strain>
    </source>
</reference>
<dbReference type="CDD" id="cd13121">
    <property type="entry name" value="BF2867_like_C"/>
    <property type="match status" value="1"/>
</dbReference>
<dbReference type="EMBL" id="UGTM01000001">
    <property type="protein sequence ID" value="SUB87419.1"/>
    <property type="molecule type" value="Genomic_DNA"/>
</dbReference>
<evidence type="ECO:0008006" key="4">
    <source>
        <dbReference type="Google" id="ProtNLM"/>
    </source>
</evidence>
<protein>
    <recommendedName>
        <fullName evidence="4">Fimbrillin family protein</fullName>
    </recommendedName>
</protein>
<name>A0A379E4D4_9BACT</name>
<feature type="signal peptide" evidence="1">
    <location>
        <begin position="1"/>
        <end position="23"/>
    </location>
</feature>
<dbReference type="RefSeq" id="WP_051132064.1">
    <property type="nucleotide sequence ID" value="NZ_UGTM01000001.1"/>
</dbReference>
<evidence type="ECO:0000256" key="1">
    <source>
        <dbReference type="SAM" id="SignalP"/>
    </source>
</evidence>
<evidence type="ECO:0000313" key="2">
    <source>
        <dbReference type="EMBL" id="SUB87419.1"/>
    </source>
</evidence>
<keyword evidence="1" id="KW-0732">Signal</keyword>
<sequence>MKTTKLLLLSGIFASLGMLASCADDDLANGGGKNDGDKGTAVTFNVSNAQDDAQNAMVTPVAGNTRAFAGPVTRVGFANGLAMQGLTPEDLTSQKLPVSGADNACLIETTTAGVNPPPAQVTDAPQTRANITKIDELGHFSTIGFRGTSSGSINTPWFYNADTNPDGTLVTPIQWSWEQPYGKFFAVSPREVSYAKLTLSPDGTAVPYVDFEVEPKVTDQRDLMTACSGEVHYAVRFVAPETNLRFRHALTAVRFKVGQNLSWSKTITKVEIVNAMSKGHYTLPTDATGAGAAWSSLSTPATFTLGGDGSVNVSTAEAVNNIIVGKPGDNFTFYMIPQVLTGNNVQVKVTLNDGKVLTSTLSGTWKPGTTKTYALTEDQSKWNYVFTVVRSNNNKLKYDQTDAGTYTVQSYRNDNSVSPLVQQPVKWKVVSYQESKDGGVTWETETTVKPAWLSLSKTEGDGSILAAGETGSATVTKDITDRLAMYNKVLHDAAQKGSAGSPYDLSKHDFKGNDTQRNTANCYLISAPGWYKIPLVYGNAIKNGATNSSSYQTSNTSTYILKNFKDHAGANITSPYINVQNSGNPATQASIVWTDQSGIVEASSLSVTGSGQNSYLNFHVPADKIKNGNAVIAVKNAAGTIMWSWHLWFDHKDVLETVKYTNYQNKDYNFTKQTLGFAYLKWDGSIYDKNRIVKVKFEQAVGQKTPGKQHATITIEQEPGSVKEISSTLYQFGRKDALPGTDDVLEGTFNKNGGNNMSVTNGIQHPETFYTDGSTWYSGYSQYNLWSMDNTTTGFNDNAVVKTVYDPCPAGFKMPASNAFTGFTTMGNNSNTPSEWNVSGAWDMGWNFNNKITSPDATVYFPASGYRDYYAGGSLDIVGLGGYYWSAVPGDADTGCNLYFGSGGVYPQDGSMRSYGFSVRPVSE</sequence>
<dbReference type="Proteomes" id="UP000255469">
    <property type="component" value="Unassembled WGS sequence"/>
</dbReference>
<organism evidence="2 3">
    <name type="scientific">Prevotella denticola</name>
    <dbReference type="NCBI Taxonomy" id="28129"/>
    <lineage>
        <taxon>Bacteria</taxon>
        <taxon>Pseudomonadati</taxon>
        <taxon>Bacteroidota</taxon>
        <taxon>Bacteroidia</taxon>
        <taxon>Bacteroidales</taxon>
        <taxon>Prevotellaceae</taxon>
        <taxon>Prevotella</taxon>
    </lineage>
</organism>
<dbReference type="PROSITE" id="PS51257">
    <property type="entry name" value="PROKAR_LIPOPROTEIN"/>
    <property type="match status" value="1"/>
</dbReference>
<accession>A0A379E4D4</accession>
<dbReference type="AlphaFoldDB" id="A0A379E4D4"/>
<evidence type="ECO:0000313" key="3">
    <source>
        <dbReference type="Proteomes" id="UP000255469"/>
    </source>
</evidence>
<feature type="chain" id="PRO_5016912676" description="Fimbrillin family protein" evidence="1">
    <location>
        <begin position="24"/>
        <end position="924"/>
    </location>
</feature>
<proteinExistence type="predicted"/>